<name>A0A1M7ZXP4_9FLAO</name>
<dbReference type="AlphaFoldDB" id="A0A1M7ZXP4"/>
<evidence type="ECO:0000313" key="2">
    <source>
        <dbReference type="Proteomes" id="UP000184611"/>
    </source>
</evidence>
<protein>
    <submittedName>
        <fullName evidence="1">Uncharacterized protein</fullName>
    </submittedName>
</protein>
<evidence type="ECO:0000313" key="1">
    <source>
        <dbReference type="EMBL" id="SHO73590.1"/>
    </source>
</evidence>
<keyword evidence="2" id="KW-1185">Reference proteome</keyword>
<sequence length="245" mass="28618">MKSMIHEFRKLNLYFMSKKITLLVVASIVLVGNLALASESSVFSDNTNRRGYYIDYRDAEPIIFKERGIEFMLFPNGEFDFNTRPTGIRYHVNRTNGAPRTREYYGPSERGVRIEHDNFGRVRRVGNVYINYDAFGRVKRIGTIYMTYNSFAVTKVGNMRIVYDRRGRIVNVYGFINHGNNGYLYNPRGTHYNGGNGGYDYGDDYDDDFGSDEDYYYYRKDGSKAKMSDDDVKEIKKEIFEMKKK</sequence>
<organism evidence="1 2">
    <name type="scientific">Flavobacterium cucumis</name>
    <dbReference type="NCBI Taxonomy" id="416016"/>
    <lineage>
        <taxon>Bacteria</taxon>
        <taxon>Pseudomonadati</taxon>
        <taxon>Bacteroidota</taxon>
        <taxon>Flavobacteriia</taxon>
        <taxon>Flavobacteriales</taxon>
        <taxon>Flavobacteriaceae</taxon>
        <taxon>Flavobacterium</taxon>
    </lineage>
</organism>
<dbReference type="EMBL" id="FRYK01000003">
    <property type="protein sequence ID" value="SHO73590.1"/>
    <property type="molecule type" value="Genomic_DNA"/>
</dbReference>
<accession>A0A1M7ZXP4</accession>
<proteinExistence type="predicted"/>
<gene>
    <name evidence="1" type="ORF">SAMN05443547_1952</name>
</gene>
<reference evidence="2" key="1">
    <citation type="submission" date="2016-12" db="EMBL/GenBank/DDBJ databases">
        <authorList>
            <person name="Varghese N."/>
            <person name="Submissions S."/>
        </authorList>
    </citation>
    <scope>NUCLEOTIDE SEQUENCE [LARGE SCALE GENOMIC DNA]</scope>
    <source>
        <strain evidence="2">DSM 18830</strain>
    </source>
</reference>
<dbReference type="Proteomes" id="UP000184611">
    <property type="component" value="Unassembled WGS sequence"/>
</dbReference>
<dbReference type="STRING" id="416016.SAMN05443547_1952"/>